<dbReference type="AlphaFoldDB" id="A0A0A9B175"/>
<name>A0A0A9B175_ARUDO</name>
<organism evidence="1">
    <name type="scientific">Arundo donax</name>
    <name type="common">Giant reed</name>
    <name type="synonym">Donax arundinaceus</name>
    <dbReference type="NCBI Taxonomy" id="35708"/>
    <lineage>
        <taxon>Eukaryota</taxon>
        <taxon>Viridiplantae</taxon>
        <taxon>Streptophyta</taxon>
        <taxon>Embryophyta</taxon>
        <taxon>Tracheophyta</taxon>
        <taxon>Spermatophyta</taxon>
        <taxon>Magnoliopsida</taxon>
        <taxon>Liliopsida</taxon>
        <taxon>Poales</taxon>
        <taxon>Poaceae</taxon>
        <taxon>PACMAD clade</taxon>
        <taxon>Arundinoideae</taxon>
        <taxon>Arundineae</taxon>
        <taxon>Arundo</taxon>
    </lineage>
</organism>
<accession>A0A0A9B175</accession>
<evidence type="ECO:0000313" key="1">
    <source>
        <dbReference type="EMBL" id="JAD53067.1"/>
    </source>
</evidence>
<sequence length="49" mass="5481">MVFVRRRECASAVSYSESTSMSSPSTVMKWCSECTGYAAWVRFCGTSTR</sequence>
<reference evidence="1" key="2">
    <citation type="journal article" date="2015" name="Data Brief">
        <title>Shoot transcriptome of the giant reed, Arundo donax.</title>
        <authorList>
            <person name="Barrero R.A."/>
            <person name="Guerrero F.D."/>
            <person name="Moolhuijzen P."/>
            <person name="Goolsby J.A."/>
            <person name="Tidwell J."/>
            <person name="Bellgard S.E."/>
            <person name="Bellgard M.I."/>
        </authorList>
    </citation>
    <scope>NUCLEOTIDE SEQUENCE</scope>
    <source>
        <tissue evidence="1">Shoot tissue taken approximately 20 cm above the soil surface</tissue>
    </source>
</reference>
<proteinExistence type="predicted"/>
<protein>
    <submittedName>
        <fullName evidence="1">Uncharacterized protein</fullName>
    </submittedName>
</protein>
<reference evidence="1" key="1">
    <citation type="submission" date="2014-09" db="EMBL/GenBank/DDBJ databases">
        <authorList>
            <person name="Magalhaes I.L.F."/>
            <person name="Oliveira U."/>
            <person name="Santos F.R."/>
            <person name="Vidigal T.H.D.A."/>
            <person name="Brescovit A.D."/>
            <person name="Santos A.J."/>
        </authorList>
    </citation>
    <scope>NUCLEOTIDE SEQUENCE</scope>
    <source>
        <tissue evidence="1">Shoot tissue taken approximately 20 cm above the soil surface</tissue>
    </source>
</reference>
<dbReference type="EMBL" id="GBRH01244828">
    <property type="protein sequence ID" value="JAD53067.1"/>
    <property type="molecule type" value="Transcribed_RNA"/>
</dbReference>